<evidence type="ECO:0008006" key="4">
    <source>
        <dbReference type="Google" id="ProtNLM"/>
    </source>
</evidence>
<evidence type="ECO:0000313" key="2">
    <source>
        <dbReference type="EMBL" id="PWW82165.1"/>
    </source>
</evidence>
<feature type="transmembrane region" description="Helical" evidence="1">
    <location>
        <begin position="26"/>
        <end position="48"/>
    </location>
</feature>
<dbReference type="InterPro" id="IPR025557">
    <property type="entry name" value="DUF4282"/>
</dbReference>
<evidence type="ECO:0000313" key="3">
    <source>
        <dbReference type="Proteomes" id="UP000246278"/>
    </source>
</evidence>
<dbReference type="RefSeq" id="WP_110023299.1">
    <property type="nucleotide sequence ID" value="NZ_PDNZ01000004.1"/>
</dbReference>
<gene>
    <name evidence="2" type="ORF">CR164_07480</name>
</gene>
<feature type="transmembrane region" description="Helical" evidence="1">
    <location>
        <begin position="54"/>
        <end position="79"/>
    </location>
</feature>
<protein>
    <recommendedName>
        <fullName evidence="4">DUF4282 domain-containing protein</fullName>
    </recommendedName>
</protein>
<keyword evidence="1" id="KW-0812">Transmembrane</keyword>
<dbReference type="AlphaFoldDB" id="A0A317T6E9"/>
<evidence type="ECO:0000256" key="1">
    <source>
        <dbReference type="SAM" id="Phobius"/>
    </source>
</evidence>
<dbReference type="EMBL" id="PDNZ01000004">
    <property type="protein sequence ID" value="PWW82165.1"/>
    <property type="molecule type" value="Genomic_DNA"/>
</dbReference>
<dbReference type="Pfam" id="PF14110">
    <property type="entry name" value="DUF4282"/>
    <property type="match status" value="1"/>
</dbReference>
<dbReference type="OrthoDB" id="595500at2"/>
<name>A0A317T6E9_9CHLB</name>
<organism evidence="2 3">
    <name type="scientific">Prosthecochloris marina</name>
    <dbReference type="NCBI Taxonomy" id="2017681"/>
    <lineage>
        <taxon>Bacteria</taxon>
        <taxon>Pseudomonadati</taxon>
        <taxon>Chlorobiota</taxon>
        <taxon>Chlorobiia</taxon>
        <taxon>Chlorobiales</taxon>
        <taxon>Chlorobiaceae</taxon>
        <taxon>Prosthecochloris</taxon>
    </lineage>
</organism>
<accession>A0A317T6E9</accession>
<dbReference type="Proteomes" id="UP000246278">
    <property type="component" value="Unassembled WGS sequence"/>
</dbReference>
<proteinExistence type="predicted"/>
<keyword evidence="1" id="KW-1133">Transmembrane helix</keyword>
<keyword evidence="1" id="KW-0472">Membrane</keyword>
<reference evidence="3" key="1">
    <citation type="submission" date="2017-10" db="EMBL/GenBank/DDBJ databases">
        <authorList>
            <person name="Gaisin V.A."/>
            <person name="Rysina M.S."/>
            <person name="Grouzdev D.S."/>
        </authorList>
    </citation>
    <scope>NUCLEOTIDE SEQUENCE [LARGE SCALE GENOMIC DNA]</scope>
    <source>
        <strain evidence="3">V1</strain>
    </source>
</reference>
<sequence>MNAHGFFSKLFDFTFKEFITLQIVKYLYIIGLVFAGISALGFAGAGISDLRYDVIAGLVKILLSPFAFALTAILIRLVLEALVATFRIAENTTKIVENQENKGL</sequence>
<comment type="caution">
    <text evidence="2">The sequence shown here is derived from an EMBL/GenBank/DDBJ whole genome shotgun (WGS) entry which is preliminary data.</text>
</comment>
<keyword evidence="3" id="KW-1185">Reference proteome</keyword>